<feature type="region of interest" description="Disordered" evidence="9">
    <location>
        <begin position="1"/>
        <end position="22"/>
    </location>
</feature>
<evidence type="ECO:0000256" key="9">
    <source>
        <dbReference type="SAM" id="MobiDB-lite"/>
    </source>
</evidence>
<dbReference type="Proteomes" id="UP000620104">
    <property type="component" value="Unassembled WGS sequence"/>
</dbReference>
<organism evidence="10 11">
    <name type="scientific">Naganishia liquefaciens</name>
    <dbReference type="NCBI Taxonomy" id="104408"/>
    <lineage>
        <taxon>Eukaryota</taxon>
        <taxon>Fungi</taxon>
        <taxon>Dikarya</taxon>
        <taxon>Basidiomycota</taxon>
        <taxon>Agaricomycotina</taxon>
        <taxon>Tremellomycetes</taxon>
        <taxon>Filobasidiales</taxon>
        <taxon>Filobasidiaceae</taxon>
        <taxon>Naganishia</taxon>
    </lineage>
</organism>
<protein>
    <recommendedName>
        <fullName evidence="8">C-8 sterol isomerase</fullName>
        <ecNumber evidence="8">5.-.-.-</ecNumber>
    </recommendedName>
    <alternativeName>
        <fullName evidence="8">Delta-8--delta-7 sterol isomerase</fullName>
    </alternativeName>
</protein>
<comment type="function">
    <text evidence="8">Catalyzes the reaction which results in unsaturation at C-7 in the B ring of sterols.</text>
</comment>
<evidence type="ECO:0000313" key="10">
    <source>
        <dbReference type="EMBL" id="GHJ85333.1"/>
    </source>
</evidence>
<evidence type="ECO:0000256" key="5">
    <source>
        <dbReference type="ARBA" id="ARBA00022989"/>
    </source>
</evidence>
<dbReference type="Pfam" id="PF04622">
    <property type="entry name" value="ERG2_Sigma1R"/>
    <property type="match status" value="1"/>
</dbReference>
<evidence type="ECO:0000256" key="2">
    <source>
        <dbReference type="ARBA" id="ARBA00007141"/>
    </source>
</evidence>
<feature type="transmembrane region" description="Helical" evidence="8">
    <location>
        <begin position="29"/>
        <end position="49"/>
    </location>
</feature>
<evidence type="ECO:0000256" key="7">
    <source>
        <dbReference type="ARBA" id="ARBA00029435"/>
    </source>
</evidence>
<evidence type="ECO:0000256" key="3">
    <source>
        <dbReference type="ARBA" id="ARBA00022692"/>
    </source>
</evidence>
<feature type="compositionally biased region" description="Basic residues" evidence="9">
    <location>
        <begin position="1"/>
        <end position="11"/>
    </location>
</feature>
<keyword evidence="11" id="KW-1185">Reference proteome</keyword>
<comment type="similarity">
    <text evidence="2 8">Belongs to the ERG2 family.</text>
</comment>
<dbReference type="PANTHER" id="PTHR10868">
    <property type="entry name" value="SIGMA 1-TYPE OPIOID RECEPTOR-RELATED"/>
    <property type="match status" value="1"/>
</dbReference>
<comment type="caution">
    <text evidence="10">The sequence shown here is derived from an EMBL/GenBank/DDBJ whole genome shotgun (WGS) entry which is preliminary data.</text>
</comment>
<dbReference type="AlphaFoldDB" id="A0A8H3TQK6"/>
<dbReference type="EMBL" id="BLZA01000011">
    <property type="protein sequence ID" value="GHJ85333.1"/>
    <property type="molecule type" value="Genomic_DNA"/>
</dbReference>
<evidence type="ECO:0000256" key="1">
    <source>
        <dbReference type="ARBA" id="ARBA00004586"/>
    </source>
</evidence>
<dbReference type="UniPathway" id="UPA00768"/>
<evidence type="ECO:0000256" key="4">
    <source>
        <dbReference type="ARBA" id="ARBA00022824"/>
    </source>
</evidence>
<gene>
    <name evidence="10" type="ORF">NliqN6_1735</name>
</gene>
<evidence type="ECO:0000313" key="11">
    <source>
        <dbReference type="Proteomes" id="UP000620104"/>
    </source>
</evidence>
<dbReference type="EC" id="5.-.-.-" evidence="8"/>
<dbReference type="InterPro" id="IPR006716">
    <property type="entry name" value="ERG2_sigma1_rcpt-like"/>
</dbReference>
<dbReference type="PANTHER" id="PTHR10868:SF1">
    <property type="entry name" value="SIGMA NON-OPIOID INTRACELLULAR RECEPTOR 1"/>
    <property type="match status" value="1"/>
</dbReference>
<comment type="subcellular location">
    <subcellularLocation>
        <location evidence="1">Endoplasmic reticulum membrane</location>
    </subcellularLocation>
</comment>
<evidence type="ECO:0000256" key="8">
    <source>
        <dbReference type="RuleBase" id="RU368083"/>
    </source>
</evidence>
<keyword evidence="4" id="KW-0256">Endoplasmic reticulum</keyword>
<comment type="pathway">
    <text evidence="7 8">Steroid metabolism; ergosterol biosynthesis.</text>
</comment>
<dbReference type="GO" id="GO:0006696">
    <property type="term" value="P:ergosterol biosynthetic process"/>
    <property type="evidence" value="ECO:0007669"/>
    <property type="project" value="TreeGrafter"/>
</dbReference>
<keyword evidence="5 8" id="KW-1133">Transmembrane helix</keyword>
<keyword evidence="3 8" id="KW-0812">Transmembrane</keyword>
<keyword evidence="6 8" id="KW-0472">Membrane</keyword>
<dbReference type="OrthoDB" id="347124at2759"/>
<evidence type="ECO:0000256" key="6">
    <source>
        <dbReference type="ARBA" id="ARBA00023136"/>
    </source>
</evidence>
<proteinExistence type="inferred from homology"/>
<dbReference type="GO" id="GO:0005789">
    <property type="term" value="C:endoplasmic reticulum membrane"/>
    <property type="evidence" value="ECO:0007669"/>
    <property type="project" value="UniProtKB-SubCell"/>
</dbReference>
<accession>A0A8H3TQK6</accession>
<reference evidence="10" key="1">
    <citation type="submission" date="2020-07" db="EMBL/GenBank/DDBJ databases">
        <title>Draft Genome Sequence of a Deep-Sea Yeast, Naganishia (Cryptococcus) liquefaciens strain N6.</title>
        <authorList>
            <person name="Han Y.W."/>
            <person name="Kajitani R."/>
            <person name="Morimoto H."/>
            <person name="Parhat M."/>
            <person name="Tsubouchi H."/>
            <person name="Bakenova O."/>
            <person name="Ogata M."/>
            <person name="Argunhan B."/>
            <person name="Aoki R."/>
            <person name="Kajiwara S."/>
            <person name="Itoh T."/>
            <person name="Iwasaki H."/>
        </authorList>
    </citation>
    <scope>NUCLEOTIDE SEQUENCE</scope>
    <source>
        <strain evidence="10">N6</strain>
    </source>
</reference>
<name>A0A8H3TQK6_9TREE</name>
<sequence length="252" mass="28330">MVVSRTPRRTRIAPTAHAKPPHPSRWSRWFSLPGFGIFLAVIVALCLWLESIGPSFYHFDPPTLAQIVTTSLEQHHASNATGDTTALVAEVIDRIAERYPNTRVKTDFRDRDEWMWNNAGGAMGSMFIIHASITEYLIIFGSAIGTEGHTGRHTADDYFHILKGEQRAYEAGALEPEIYPAGSVHHLERGKVKQYRFADECWALEYAVGWIPPMLPFGFADTVFSTLDFGSFYTTARITAREMIANLLRGKI</sequence>